<proteinExistence type="predicted"/>
<accession>A0A6V8K4X2</accession>
<organism evidence="1 2">
    <name type="scientific">Phytohabitans houttuyneae</name>
    <dbReference type="NCBI Taxonomy" id="1076126"/>
    <lineage>
        <taxon>Bacteria</taxon>
        <taxon>Bacillati</taxon>
        <taxon>Actinomycetota</taxon>
        <taxon>Actinomycetes</taxon>
        <taxon>Micromonosporales</taxon>
        <taxon>Micromonosporaceae</taxon>
    </lineage>
</organism>
<name>A0A6V8K4X2_9ACTN</name>
<evidence type="ECO:0000313" key="2">
    <source>
        <dbReference type="Proteomes" id="UP000482800"/>
    </source>
</evidence>
<reference evidence="1 2" key="1">
    <citation type="submission" date="2020-03" db="EMBL/GenBank/DDBJ databases">
        <title>Whole genome shotgun sequence of Phytohabitans houttuyneae NBRC 108639.</title>
        <authorList>
            <person name="Komaki H."/>
            <person name="Tamura T."/>
        </authorList>
    </citation>
    <scope>NUCLEOTIDE SEQUENCE [LARGE SCALE GENOMIC DNA]</scope>
    <source>
        <strain evidence="1 2">NBRC 108639</strain>
    </source>
</reference>
<evidence type="ECO:0000313" key="1">
    <source>
        <dbReference type="EMBL" id="GFJ77368.1"/>
    </source>
</evidence>
<keyword evidence="2" id="KW-1185">Reference proteome</keyword>
<dbReference type="Proteomes" id="UP000482800">
    <property type="component" value="Unassembled WGS sequence"/>
</dbReference>
<dbReference type="EMBL" id="BLPF01000001">
    <property type="protein sequence ID" value="GFJ77368.1"/>
    <property type="molecule type" value="Genomic_DNA"/>
</dbReference>
<protein>
    <submittedName>
        <fullName evidence="1">Uncharacterized protein</fullName>
    </submittedName>
</protein>
<dbReference type="AlphaFoldDB" id="A0A6V8K4X2"/>
<reference evidence="1 2" key="2">
    <citation type="submission" date="2020-03" db="EMBL/GenBank/DDBJ databases">
        <authorList>
            <person name="Ichikawa N."/>
            <person name="Kimura A."/>
            <person name="Kitahashi Y."/>
            <person name="Uohara A."/>
        </authorList>
    </citation>
    <scope>NUCLEOTIDE SEQUENCE [LARGE SCALE GENOMIC DNA]</scope>
    <source>
        <strain evidence="1 2">NBRC 108639</strain>
    </source>
</reference>
<dbReference type="RefSeq" id="WP_281365008.1">
    <property type="nucleotide sequence ID" value="NZ_BAABGO010000067.1"/>
</dbReference>
<sequence>MYGYALARYAWLRGETDPAWSRYLDTNPRAYLKRGLRYLRQ</sequence>
<gene>
    <name evidence="1" type="ORF">Phou_015480</name>
</gene>
<comment type="caution">
    <text evidence="1">The sequence shown here is derived from an EMBL/GenBank/DDBJ whole genome shotgun (WGS) entry which is preliminary data.</text>
</comment>